<reference evidence="5 7" key="1">
    <citation type="submission" date="2015-09" db="EMBL/GenBank/DDBJ databases">
        <authorList>
            <consortium name="Pathogen Informatics"/>
        </authorList>
    </citation>
    <scope>NUCLEOTIDE SEQUENCE [LARGE SCALE GENOMIC DNA]</scope>
    <source>
        <strain evidence="5 7">2789STDY5834865</strain>
    </source>
</reference>
<dbReference type="RefSeq" id="WP_022200375.1">
    <property type="nucleotide sequence ID" value="NZ_CAJUGB010000001.1"/>
</dbReference>
<evidence type="ECO:0000313" key="8">
    <source>
        <dbReference type="Proteomes" id="UP000251853"/>
    </source>
</evidence>
<keyword evidence="8" id="KW-1185">Reference proteome</keyword>
<dbReference type="EMBL" id="CZAB01000051">
    <property type="protein sequence ID" value="CUP77707.1"/>
    <property type="molecule type" value="Genomic_DNA"/>
</dbReference>
<dbReference type="AlphaFoldDB" id="A0A174R181"/>
<dbReference type="STRING" id="1280695.GCA_000424325_04554"/>
<evidence type="ECO:0000259" key="4">
    <source>
        <dbReference type="PROSITE" id="PS50995"/>
    </source>
</evidence>
<evidence type="ECO:0000256" key="2">
    <source>
        <dbReference type="ARBA" id="ARBA00023125"/>
    </source>
</evidence>
<dbReference type="Proteomes" id="UP000251853">
    <property type="component" value="Unassembled WGS sequence"/>
</dbReference>
<proteinExistence type="predicted"/>
<dbReference type="InterPro" id="IPR052067">
    <property type="entry name" value="Metal_resp_HTH_trans_reg"/>
</dbReference>
<reference evidence="6 8" key="2">
    <citation type="submission" date="2018-06" db="EMBL/GenBank/DDBJ databases">
        <authorList>
            <consortium name="Pathogen Informatics"/>
            <person name="Doyle S."/>
        </authorList>
    </citation>
    <scope>NUCLEOTIDE SEQUENCE [LARGE SCALE GENOMIC DNA]</scope>
    <source>
        <strain evidence="6 8">NCTC11224</strain>
    </source>
</reference>
<dbReference type="PROSITE" id="PS50995">
    <property type="entry name" value="HTH_MARR_2"/>
    <property type="match status" value="1"/>
</dbReference>
<dbReference type="PANTHER" id="PTHR35790">
    <property type="entry name" value="HTH-TYPE TRANSCRIPTIONAL REGULATOR PCHR"/>
    <property type="match status" value="1"/>
</dbReference>
<dbReference type="Proteomes" id="UP000095512">
    <property type="component" value="Unassembled WGS sequence"/>
</dbReference>
<keyword evidence="1" id="KW-0805">Transcription regulation</keyword>
<dbReference type="PANTHER" id="PTHR35790:SF4">
    <property type="entry name" value="HTH-TYPE TRANSCRIPTIONAL REGULATOR PCHR"/>
    <property type="match status" value="1"/>
</dbReference>
<evidence type="ECO:0000256" key="1">
    <source>
        <dbReference type="ARBA" id="ARBA00023015"/>
    </source>
</evidence>
<name>A0A174R181_9FIRM</name>
<dbReference type="InterPro" id="IPR011991">
    <property type="entry name" value="ArsR-like_HTH"/>
</dbReference>
<evidence type="ECO:0000313" key="6">
    <source>
        <dbReference type="EMBL" id="SQB16102.1"/>
    </source>
</evidence>
<dbReference type="SUPFAM" id="SSF46785">
    <property type="entry name" value="Winged helix' DNA-binding domain"/>
    <property type="match status" value="1"/>
</dbReference>
<evidence type="ECO:0000313" key="7">
    <source>
        <dbReference type="Proteomes" id="UP000095512"/>
    </source>
</evidence>
<dbReference type="EMBL" id="UAVW01000019">
    <property type="protein sequence ID" value="SQB16102.1"/>
    <property type="molecule type" value="Genomic_DNA"/>
</dbReference>
<dbReference type="SMART" id="SM00347">
    <property type="entry name" value="HTH_MARR"/>
    <property type="match status" value="1"/>
</dbReference>
<dbReference type="InterPro" id="IPR036390">
    <property type="entry name" value="WH_DNA-bd_sf"/>
</dbReference>
<gene>
    <name evidence="5" type="ORF">ERS852480_04061</name>
    <name evidence="6" type="ORF">NCTC11224_05203</name>
</gene>
<sequence>MDKKMKKSYNDVEAVDILHQVSNFYISTKVPHDYGTGEAYTSVEVHTLKHIADHHGITVTELARDYGKTKGAVSQILKKVESKGLIYREVDSENDNRFHLFLTEKGKELNEAHRKYDEIGFGESMDIVREHFSEDEINTTFSVLEAWLDIRRKVQDNRNARKKAKKR</sequence>
<organism evidence="5 7">
    <name type="scientific">Enterocloster clostridioformis</name>
    <dbReference type="NCBI Taxonomy" id="1531"/>
    <lineage>
        <taxon>Bacteria</taxon>
        <taxon>Bacillati</taxon>
        <taxon>Bacillota</taxon>
        <taxon>Clostridia</taxon>
        <taxon>Lachnospirales</taxon>
        <taxon>Lachnospiraceae</taxon>
        <taxon>Enterocloster</taxon>
    </lineage>
</organism>
<evidence type="ECO:0000256" key="3">
    <source>
        <dbReference type="ARBA" id="ARBA00023163"/>
    </source>
</evidence>
<dbReference type="GO" id="GO:0003700">
    <property type="term" value="F:DNA-binding transcription factor activity"/>
    <property type="evidence" value="ECO:0007669"/>
    <property type="project" value="InterPro"/>
</dbReference>
<dbReference type="Pfam" id="PF01047">
    <property type="entry name" value="MarR"/>
    <property type="match status" value="1"/>
</dbReference>
<evidence type="ECO:0000313" key="5">
    <source>
        <dbReference type="EMBL" id="CUP77707.1"/>
    </source>
</evidence>
<dbReference type="CDD" id="cd00090">
    <property type="entry name" value="HTH_ARSR"/>
    <property type="match status" value="1"/>
</dbReference>
<keyword evidence="3" id="KW-0804">Transcription</keyword>
<keyword evidence="2" id="KW-0238">DNA-binding</keyword>
<dbReference type="Gene3D" id="1.10.10.10">
    <property type="entry name" value="Winged helix-like DNA-binding domain superfamily/Winged helix DNA-binding domain"/>
    <property type="match status" value="1"/>
</dbReference>
<dbReference type="InterPro" id="IPR036388">
    <property type="entry name" value="WH-like_DNA-bd_sf"/>
</dbReference>
<feature type="domain" description="HTH marR-type" evidence="4">
    <location>
        <begin position="1"/>
        <end position="149"/>
    </location>
</feature>
<accession>A0A174R181</accession>
<dbReference type="GO" id="GO:0003677">
    <property type="term" value="F:DNA binding"/>
    <property type="evidence" value="ECO:0007669"/>
    <property type="project" value="UniProtKB-KW"/>
</dbReference>
<protein>
    <submittedName>
        <fullName evidence="5">Transcriptional regulator</fullName>
    </submittedName>
</protein>
<dbReference type="InterPro" id="IPR000835">
    <property type="entry name" value="HTH_MarR-typ"/>
</dbReference>